<keyword evidence="12" id="KW-1185">Reference proteome</keyword>
<dbReference type="GO" id="GO:0046872">
    <property type="term" value="F:metal ion binding"/>
    <property type="evidence" value="ECO:0007669"/>
    <property type="project" value="UniProtKB-KW"/>
</dbReference>
<gene>
    <name evidence="11" type="ORF">SAMN05444408_11522</name>
</gene>
<dbReference type="Proteomes" id="UP000184236">
    <property type="component" value="Unassembled WGS sequence"/>
</dbReference>
<dbReference type="GO" id="GO:0005886">
    <property type="term" value="C:plasma membrane"/>
    <property type="evidence" value="ECO:0007669"/>
    <property type="project" value="UniProtKB-SubCell"/>
</dbReference>
<evidence type="ECO:0000256" key="4">
    <source>
        <dbReference type="ARBA" id="ARBA00022989"/>
    </source>
</evidence>
<keyword evidence="11" id="KW-0808">Transferase</keyword>
<dbReference type="Gene3D" id="3.30.1120.80">
    <property type="match status" value="1"/>
</dbReference>
<evidence type="ECO:0000256" key="7">
    <source>
        <dbReference type="PIRSR" id="PIRSR005091-2"/>
    </source>
</evidence>
<evidence type="ECO:0000256" key="2">
    <source>
        <dbReference type="ARBA" id="ARBA00022475"/>
    </source>
</evidence>
<protein>
    <submittedName>
        <fullName evidence="11">Phosphoglycerol transferase MdoB</fullName>
    </submittedName>
</protein>
<evidence type="ECO:0000256" key="6">
    <source>
        <dbReference type="PIRSR" id="PIRSR005091-1"/>
    </source>
</evidence>
<feature type="transmembrane region" description="Helical" evidence="9">
    <location>
        <begin position="96"/>
        <end position="115"/>
    </location>
</feature>
<feature type="transmembrane region" description="Helical" evidence="9">
    <location>
        <begin position="189"/>
        <end position="206"/>
    </location>
</feature>
<name>A0A1M5ATQ0_9FLAO</name>
<feature type="transmembrane region" description="Helical" evidence="9">
    <location>
        <begin position="149"/>
        <end position="169"/>
    </location>
</feature>
<feature type="binding site" evidence="8">
    <location>
        <position position="296"/>
    </location>
    <ligand>
        <name>Mn(2+)</name>
        <dbReference type="ChEBI" id="CHEBI:29035"/>
    </ligand>
</feature>
<dbReference type="GO" id="GO:0016740">
    <property type="term" value="F:transferase activity"/>
    <property type="evidence" value="ECO:0007669"/>
    <property type="project" value="UniProtKB-KW"/>
</dbReference>
<keyword evidence="7" id="KW-0479">Metal-binding</keyword>
<keyword evidence="4 9" id="KW-1133">Transmembrane helix</keyword>
<organism evidence="11 12">
    <name type="scientific">Chryseobacterium takakiae</name>
    <dbReference type="NCBI Taxonomy" id="1302685"/>
    <lineage>
        <taxon>Bacteria</taxon>
        <taxon>Pseudomonadati</taxon>
        <taxon>Bacteroidota</taxon>
        <taxon>Flavobacteriia</taxon>
        <taxon>Flavobacteriales</taxon>
        <taxon>Weeksellaceae</taxon>
        <taxon>Chryseobacterium group</taxon>
        <taxon>Chryseobacterium</taxon>
    </lineage>
</organism>
<keyword evidence="3 9" id="KW-0812">Transmembrane</keyword>
<feature type="binding site" evidence="8">
    <location>
        <position position="336"/>
    </location>
    <ligand>
        <name>Mn(2+)</name>
        <dbReference type="ChEBI" id="CHEBI:29035"/>
    </ligand>
</feature>
<dbReference type="InterPro" id="IPR012160">
    <property type="entry name" value="LtaS-like"/>
</dbReference>
<feature type="domain" description="Sulfatase N-terminal" evidence="10">
    <location>
        <begin position="288"/>
        <end position="568"/>
    </location>
</feature>
<evidence type="ECO:0000256" key="3">
    <source>
        <dbReference type="ARBA" id="ARBA00022692"/>
    </source>
</evidence>
<keyword evidence="2" id="KW-1003">Cell membrane</keyword>
<evidence type="ECO:0000259" key="10">
    <source>
        <dbReference type="Pfam" id="PF00884"/>
    </source>
</evidence>
<dbReference type="PANTHER" id="PTHR47371">
    <property type="entry name" value="LIPOTEICHOIC ACID SYNTHASE"/>
    <property type="match status" value="1"/>
</dbReference>
<dbReference type="SUPFAM" id="SSF53649">
    <property type="entry name" value="Alkaline phosphatase-like"/>
    <property type="match status" value="1"/>
</dbReference>
<dbReference type="InterPro" id="IPR050448">
    <property type="entry name" value="OpgB/LTA_synthase_biosynth"/>
</dbReference>
<feature type="binding site" evidence="7">
    <location>
        <position position="468"/>
    </location>
    <ligand>
        <name>substrate</name>
    </ligand>
</feature>
<keyword evidence="7" id="KW-0464">Manganese</keyword>
<evidence type="ECO:0000256" key="1">
    <source>
        <dbReference type="ARBA" id="ARBA00004651"/>
    </source>
</evidence>
<dbReference type="EMBL" id="FQVO01000015">
    <property type="protein sequence ID" value="SHF33648.1"/>
    <property type="molecule type" value="Genomic_DNA"/>
</dbReference>
<feature type="binding site" evidence="8">
    <location>
        <position position="519"/>
    </location>
    <ligand>
        <name>Mn(2+)</name>
        <dbReference type="ChEBI" id="CHEBI:29035"/>
    </ligand>
</feature>
<keyword evidence="5 9" id="KW-0472">Membrane</keyword>
<comment type="subcellular location">
    <subcellularLocation>
        <location evidence="1">Cell membrane</location>
        <topology evidence="1">Multi-pass membrane protein</topology>
    </subcellularLocation>
</comment>
<feature type="active site" evidence="6">
    <location>
        <position position="336"/>
    </location>
</feature>
<dbReference type="InterPro" id="IPR000917">
    <property type="entry name" value="Sulfatase_N"/>
</dbReference>
<reference evidence="12" key="1">
    <citation type="submission" date="2016-11" db="EMBL/GenBank/DDBJ databases">
        <authorList>
            <person name="Varghese N."/>
            <person name="Submissions S."/>
        </authorList>
    </citation>
    <scope>NUCLEOTIDE SEQUENCE [LARGE SCALE GENOMIC DNA]</scope>
    <source>
        <strain evidence="12">DSM 26898</strain>
    </source>
</reference>
<feature type="transmembrane region" description="Helical" evidence="9">
    <location>
        <begin position="21"/>
        <end position="42"/>
    </location>
</feature>
<accession>A0A1M5ATQ0</accession>
<feature type="transmembrane region" description="Helical" evidence="9">
    <location>
        <begin position="54"/>
        <end position="84"/>
    </location>
</feature>
<evidence type="ECO:0000256" key="5">
    <source>
        <dbReference type="ARBA" id="ARBA00023136"/>
    </source>
</evidence>
<evidence type="ECO:0000313" key="11">
    <source>
        <dbReference type="EMBL" id="SHF33648.1"/>
    </source>
</evidence>
<dbReference type="Pfam" id="PF00884">
    <property type="entry name" value="Sulfatase"/>
    <property type="match status" value="1"/>
</dbReference>
<proteinExistence type="predicted"/>
<dbReference type="AlphaFoldDB" id="A0A1M5ATQ0"/>
<evidence type="ECO:0000313" key="12">
    <source>
        <dbReference type="Proteomes" id="UP000184236"/>
    </source>
</evidence>
<dbReference type="CDD" id="cd16015">
    <property type="entry name" value="LTA_synthase"/>
    <property type="match status" value="1"/>
</dbReference>
<feature type="binding site" evidence="8">
    <location>
        <position position="520"/>
    </location>
    <ligand>
        <name>Mn(2+)</name>
        <dbReference type="ChEBI" id="CHEBI:29035"/>
    </ligand>
</feature>
<dbReference type="OrthoDB" id="9777768at2"/>
<dbReference type="InterPro" id="IPR017850">
    <property type="entry name" value="Alkaline_phosphatase_core_sf"/>
</dbReference>
<dbReference type="Gene3D" id="3.40.720.10">
    <property type="entry name" value="Alkaline Phosphatase, subunit A"/>
    <property type="match status" value="1"/>
</dbReference>
<dbReference type="PIRSF" id="PIRSF005091">
    <property type="entry name" value="Mmb_sulf_HI1246"/>
    <property type="match status" value="1"/>
</dbReference>
<dbReference type="STRING" id="1302685.SAMN05444408_11522"/>
<sequence>MVAQIKPGKFFHQIINGRFSAFFSALILYLSLSFVIRIIFLVMSFKDIDSSLLYIIRAFFTGFLFDLLTGLLYLCIYGLYLFLVPGRFIGSLFDKTATYLYFFLFFILMYFSLLAEIPFWDEFGVRFNFIAVDYLIYTYEVIENINQSYPLPLIIILLTGLVASTFFLFGKLKAFQRTFSGKISFTERMFYFIPIGIITLLLGILLRNKQAEFSNNLVINELGKNGAFSFISAFRSNELDYNTFYPKLPDTEAFALVKRNLLQKNQTYNSSDPADFSRFTRGAVENKPNIILIAIESFSADFLSAFGNTENLTPNYDRLARESIFFTNLYATGTRTVRGMEALTLCIPPTPGNSIVRRPDNGNLFSIATVLREKKYHPYFIYGGDGYFDNMNNFFGGQGFDIVDRNRGNPLSDDIKTTRFAIPDNEVGFENAWGISDEDLYRQSLKYADKSSRESRPFFQFIMTTSNHKPYTFPEGKIDLPQGDRNAAVKYTDYALGKFIADARQKAWFKNTVFLIVADHCASSAGKWEINIARHHIPAIIYNSGEKPEHINSLASQIDLMPTLFGYLNWSYTTSLYGRDINLTEPRDQRAFIGNYRTLGMLKDNLFTQIDDRKRVKQFTVSGEQQALSEVNYKNDDLVKETISYYQTASERFKTGKMKEH</sequence>
<evidence type="ECO:0000256" key="9">
    <source>
        <dbReference type="SAM" id="Phobius"/>
    </source>
</evidence>
<evidence type="ECO:0000256" key="8">
    <source>
        <dbReference type="PIRSR" id="PIRSR005091-3"/>
    </source>
</evidence>
<dbReference type="PANTHER" id="PTHR47371:SF3">
    <property type="entry name" value="PHOSPHOGLYCEROL TRANSFERASE I"/>
    <property type="match status" value="1"/>
</dbReference>